<dbReference type="GO" id="GO:0060628">
    <property type="term" value="P:regulation of ER to Golgi vesicle-mediated transport"/>
    <property type="evidence" value="ECO:0007669"/>
    <property type="project" value="TreeGrafter"/>
</dbReference>
<dbReference type="Proteomes" id="UP000284842">
    <property type="component" value="Unassembled WGS sequence"/>
</dbReference>
<evidence type="ECO:0000313" key="2">
    <source>
        <dbReference type="Proteomes" id="UP000284842"/>
    </source>
</evidence>
<name>A0A409VCF7_9AGAR</name>
<proteinExistence type="predicted"/>
<reference evidence="1 2" key="1">
    <citation type="journal article" date="2018" name="Evol. Lett.">
        <title>Horizontal gene cluster transfer increased hallucinogenic mushroom diversity.</title>
        <authorList>
            <person name="Reynolds H.T."/>
            <person name="Vijayakumar V."/>
            <person name="Gluck-Thaler E."/>
            <person name="Korotkin H.B."/>
            <person name="Matheny P.B."/>
            <person name="Slot J.C."/>
        </authorList>
    </citation>
    <scope>NUCLEOTIDE SEQUENCE [LARGE SCALE GENOMIC DNA]</scope>
    <source>
        <strain evidence="1 2">2629</strain>
    </source>
</reference>
<dbReference type="PANTHER" id="PTHR13520:SF0">
    <property type="entry name" value="RAD50-INTERACTING PROTEIN 1"/>
    <property type="match status" value="1"/>
</dbReference>
<evidence type="ECO:0000313" key="1">
    <source>
        <dbReference type="EMBL" id="PPQ63719.1"/>
    </source>
</evidence>
<dbReference type="InterPro" id="IPR007528">
    <property type="entry name" value="RINT1_Tip20"/>
</dbReference>
<sequence length="818" mass="92743">MSAEQLKTLLQPPNPRDSISNAKEYLNTHFTTLESLHNLEDVVRDAEYESQTINSSLHDSQLNVDEAIRKARESAKRHLSLAQDLSLQRHSLEDELSELSQTLLPLTYASDQESSLLQDLETLHRNLKELQSVKEYVEVIDGVLVLSEKAVHQAQNTSPLTLDALEAYRKLQETVATTLRSSVAVNDELNGKQLNLVKFLEHVRDKTWSDIKSSLSRALVTAAEKLGWPARVEYVTHPTEHRKSFQAAFLDVCRLQAFGQQIHSEQPLSEKEGLYAIQALIHPISLRFKFHFEGSRPTNKLEKPEWYLTHIQNVSHEHSIFMNTIVQGILKKTDFRDYSAWREFTYLLLPILSRKLKKTMPLLLNHPSLLAHTIYQTLAFDAAITEEGFNLQGTSASDSERAWEGVSEVILGNPDWFDVWLQAEKQFVEDQYNAVINAQDAWTLSEETISEDHMYDLKPTVSSRRVKALVEQVTDRYSLLPHAIQKVHFLATIQLPLLDSYHSRVSSSLVAFETLSSVFIRTVPGALNFGARDIHVAQDDPRNRTSGVAGSNSLCKALLSSSYLETCIEEWNDSMFFIQLWGEFATDPALQEWMGRSPLLPDHVAEDEGSVKDSIFSKVHAKYHHLTERAQDMVVQLICSEVENGLRAHRQATSTGPTHESQSLEFAVSQTLLVPMGLLSSHLVFLRSTLPKNTFASIYRRIAQQLAEHILHHQILYRGGFTLQEGRTIRSETELWVETCFGAVEGSLGGGRMRVQAPWNKTLQAARLVGLEQDEWDKVADTTFGALSDDAWQEVMIDVIGFSEMERDEVGEILKRRQ</sequence>
<comment type="caution">
    <text evidence="1">The sequence shown here is derived from an EMBL/GenBank/DDBJ whole genome shotgun (WGS) entry which is preliminary data.</text>
</comment>
<dbReference type="InParanoid" id="A0A409VCF7"/>
<dbReference type="GO" id="GO:0070939">
    <property type="term" value="C:Dsl1/NZR complex"/>
    <property type="evidence" value="ECO:0007669"/>
    <property type="project" value="InterPro"/>
</dbReference>
<dbReference type="Gene3D" id="1.20.58.1420">
    <property type="entry name" value="Dsl1p vesicle tethering complex, Tip20p subunit, domain B"/>
    <property type="match status" value="1"/>
</dbReference>
<dbReference type="OrthoDB" id="407410at2759"/>
<accession>A0A409VCF7</accession>
<dbReference type="InterPro" id="IPR042044">
    <property type="entry name" value="EXOC6PINT-1/Sec15/Tip20_C_dom2"/>
</dbReference>
<dbReference type="AlphaFoldDB" id="A0A409VCF7"/>
<dbReference type="STRING" id="181874.A0A409VCF7"/>
<keyword evidence="2" id="KW-1185">Reference proteome</keyword>
<dbReference type="Gene3D" id="1.20.58.670">
    <property type="entry name" value="Dsl1p vesicle tethering complex, Tip20p subunit, domain D"/>
    <property type="match status" value="1"/>
</dbReference>
<gene>
    <name evidence="1" type="ORF">CVT24_004299</name>
</gene>
<evidence type="ECO:0008006" key="3">
    <source>
        <dbReference type="Google" id="ProtNLM"/>
    </source>
</evidence>
<dbReference type="PANTHER" id="PTHR13520">
    <property type="entry name" value="RAD50-INTERACTING PROTEIN 1 RINT-1"/>
    <property type="match status" value="1"/>
</dbReference>
<dbReference type="GO" id="GO:0006890">
    <property type="term" value="P:retrograde vesicle-mediated transport, Golgi to endoplasmic reticulum"/>
    <property type="evidence" value="ECO:0007669"/>
    <property type="project" value="InterPro"/>
</dbReference>
<organism evidence="1 2">
    <name type="scientific">Panaeolus cyanescens</name>
    <dbReference type="NCBI Taxonomy" id="181874"/>
    <lineage>
        <taxon>Eukaryota</taxon>
        <taxon>Fungi</taxon>
        <taxon>Dikarya</taxon>
        <taxon>Basidiomycota</taxon>
        <taxon>Agaricomycotina</taxon>
        <taxon>Agaricomycetes</taxon>
        <taxon>Agaricomycetidae</taxon>
        <taxon>Agaricales</taxon>
        <taxon>Agaricineae</taxon>
        <taxon>Galeropsidaceae</taxon>
        <taxon>Panaeolus</taxon>
    </lineage>
</organism>
<dbReference type="Pfam" id="PF04437">
    <property type="entry name" value="RINT1_TIP1"/>
    <property type="match status" value="1"/>
</dbReference>
<dbReference type="PROSITE" id="PS51386">
    <property type="entry name" value="RINT1_TIP20"/>
    <property type="match status" value="1"/>
</dbReference>
<dbReference type="EMBL" id="NHTK01006113">
    <property type="protein sequence ID" value="PPQ63719.1"/>
    <property type="molecule type" value="Genomic_DNA"/>
</dbReference>
<dbReference type="InterPro" id="IPR042042">
    <property type="entry name" value="Tip20p_domB"/>
</dbReference>
<dbReference type="GO" id="GO:0006888">
    <property type="term" value="P:endoplasmic reticulum to Golgi vesicle-mediated transport"/>
    <property type="evidence" value="ECO:0007669"/>
    <property type="project" value="InterPro"/>
</dbReference>
<protein>
    <recommendedName>
        <fullName evidence="3">RINT-1 family protein</fullName>
    </recommendedName>
</protein>